<reference evidence="3" key="1">
    <citation type="submission" date="2020-03" db="EMBL/GenBank/DDBJ databases">
        <title>A high-quality chromosome-level genome assembly of a woody plant with both climbing and erect habits, Rhamnella rubrinervis.</title>
        <authorList>
            <person name="Lu Z."/>
            <person name="Yang Y."/>
            <person name="Zhu X."/>
            <person name="Sun Y."/>
        </authorList>
    </citation>
    <scope>NUCLEOTIDE SEQUENCE</scope>
    <source>
        <strain evidence="3">BYM</strain>
        <tissue evidence="3">Leaf</tissue>
    </source>
</reference>
<sequence length="129" mass="14579">MASKSVFCVIALLVILSSQLAAEGNKRVSKYNMAMASKTLSDKGFIQYNFFDPAFKTLLYPRFDVKEDGILDTQVSKSSEVEEVPDQGYLLVGFVSIVFSLLVFTFYRCYEYCHDDDDAPIQDVEDIDV</sequence>
<feature type="chain" id="PRO_5035442613" evidence="2">
    <location>
        <begin position="23"/>
        <end position="129"/>
    </location>
</feature>
<keyword evidence="4" id="KW-1185">Reference proteome</keyword>
<evidence type="ECO:0000256" key="1">
    <source>
        <dbReference type="SAM" id="Phobius"/>
    </source>
</evidence>
<feature type="signal peptide" evidence="2">
    <location>
        <begin position="1"/>
        <end position="22"/>
    </location>
</feature>
<protein>
    <submittedName>
        <fullName evidence="3">Uncharacterized protein</fullName>
    </submittedName>
</protein>
<evidence type="ECO:0000256" key="2">
    <source>
        <dbReference type="SAM" id="SignalP"/>
    </source>
</evidence>
<keyword evidence="2" id="KW-0732">Signal</keyword>
<name>A0A8K0MLS2_9ROSA</name>
<evidence type="ECO:0000313" key="4">
    <source>
        <dbReference type="Proteomes" id="UP000796880"/>
    </source>
</evidence>
<keyword evidence="1" id="KW-1133">Transmembrane helix</keyword>
<feature type="transmembrane region" description="Helical" evidence="1">
    <location>
        <begin position="88"/>
        <end position="107"/>
    </location>
</feature>
<dbReference type="EMBL" id="VOIH02000003">
    <property type="protein sequence ID" value="KAF3450140.1"/>
    <property type="molecule type" value="Genomic_DNA"/>
</dbReference>
<evidence type="ECO:0000313" key="3">
    <source>
        <dbReference type="EMBL" id="KAF3450140.1"/>
    </source>
</evidence>
<accession>A0A8K0MLS2</accession>
<proteinExistence type="predicted"/>
<organism evidence="3 4">
    <name type="scientific">Rhamnella rubrinervis</name>
    <dbReference type="NCBI Taxonomy" id="2594499"/>
    <lineage>
        <taxon>Eukaryota</taxon>
        <taxon>Viridiplantae</taxon>
        <taxon>Streptophyta</taxon>
        <taxon>Embryophyta</taxon>
        <taxon>Tracheophyta</taxon>
        <taxon>Spermatophyta</taxon>
        <taxon>Magnoliopsida</taxon>
        <taxon>eudicotyledons</taxon>
        <taxon>Gunneridae</taxon>
        <taxon>Pentapetalae</taxon>
        <taxon>rosids</taxon>
        <taxon>fabids</taxon>
        <taxon>Rosales</taxon>
        <taxon>Rhamnaceae</taxon>
        <taxon>rhamnoid group</taxon>
        <taxon>Rhamneae</taxon>
        <taxon>Rhamnella</taxon>
    </lineage>
</organism>
<keyword evidence="1" id="KW-0812">Transmembrane</keyword>
<gene>
    <name evidence="3" type="ORF">FNV43_RR06220</name>
</gene>
<comment type="caution">
    <text evidence="3">The sequence shown here is derived from an EMBL/GenBank/DDBJ whole genome shotgun (WGS) entry which is preliminary data.</text>
</comment>
<dbReference type="Proteomes" id="UP000796880">
    <property type="component" value="Unassembled WGS sequence"/>
</dbReference>
<keyword evidence="1" id="KW-0472">Membrane</keyword>
<dbReference type="AlphaFoldDB" id="A0A8K0MLS2"/>